<keyword evidence="7 8" id="KW-0472">Membrane</keyword>
<feature type="transmembrane region" description="Helical" evidence="8">
    <location>
        <begin position="327"/>
        <end position="346"/>
    </location>
</feature>
<feature type="transmembrane region" description="Helical" evidence="8">
    <location>
        <begin position="187"/>
        <end position="203"/>
    </location>
</feature>
<feature type="transmembrane region" description="Helical" evidence="8">
    <location>
        <begin position="100"/>
        <end position="121"/>
    </location>
</feature>
<reference evidence="10 11" key="1">
    <citation type="submission" date="2023-01" db="EMBL/GenBank/DDBJ databases">
        <title>Novel diversity within Roseofilum (Cyanobacteria; Desertifilaceae) from marine benthic mats with descriptions of four novel species.</title>
        <authorList>
            <person name="Wang Y."/>
            <person name="Berthold D.E."/>
            <person name="Hu J."/>
            <person name="Lefler F.W."/>
            <person name="Laughinghouse H.D. IV."/>
        </authorList>
    </citation>
    <scope>NUCLEOTIDE SEQUENCE [LARGE SCALE GENOMIC DNA]</scope>
    <source>
        <strain evidence="10 11">BLCC-M143</strain>
    </source>
</reference>
<feature type="transmembrane region" description="Helical" evidence="8">
    <location>
        <begin position="238"/>
        <end position="259"/>
    </location>
</feature>
<dbReference type="InterPro" id="IPR038731">
    <property type="entry name" value="RgtA/B/C-like"/>
</dbReference>
<feature type="transmembrane region" description="Helical" evidence="8">
    <location>
        <begin position="209"/>
        <end position="226"/>
    </location>
</feature>
<dbReference type="EMBL" id="JAQOSQ010000008">
    <property type="protein sequence ID" value="MDJ1183524.1"/>
    <property type="molecule type" value="Genomic_DNA"/>
</dbReference>
<feature type="transmembrane region" description="Helical" evidence="8">
    <location>
        <begin position="20"/>
        <end position="39"/>
    </location>
</feature>
<evidence type="ECO:0000256" key="3">
    <source>
        <dbReference type="ARBA" id="ARBA00022676"/>
    </source>
</evidence>
<feature type="transmembrane region" description="Helical" evidence="8">
    <location>
        <begin position="133"/>
        <end position="155"/>
    </location>
</feature>
<evidence type="ECO:0000256" key="5">
    <source>
        <dbReference type="ARBA" id="ARBA00022692"/>
    </source>
</evidence>
<dbReference type="PANTHER" id="PTHR33908:SF3">
    <property type="entry name" value="UNDECAPRENYL PHOSPHATE-ALPHA-4-AMINO-4-DEOXY-L-ARABINOSE ARABINOSYL TRANSFERASE"/>
    <property type="match status" value="1"/>
</dbReference>
<comment type="caution">
    <text evidence="10">The sequence shown here is derived from an EMBL/GenBank/DDBJ whole genome shotgun (WGS) entry which is preliminary data.</text>
</comment>
<keyword evidence="2" id="KW-1003">Cell membrane</keyword>
<feature type="transmembrane region" description="Helical" evidence="8">
    <location>
        <begin position="352"/>
        <end position="369"/>
    </location>
</feature>
<sequence>MSEERQLPRERVTAIIPNQLAWIICIIWLATISIVALVWELGAIGLVDETEPLFAEAARQMTVTGDWVTPYFNGETRFDKPPLIYWAIALMYRCIGTNAWAVRLPSAIAAIALGFFVFYTLRRSGKLSHNRPFWIAGCIAGTLAMLNVQTIAWGRTGVSDMLLSAGMGSALLAFFIGYSTPNRDRRAPWYRAFFILCAIAVLVKGPVGVVLPGLIIVCFLVYVGQLKTVLSEIRLINGILWFLALTLPWYILVTLNNGWDYINSFFGYHNIERFTSVVNNHSAPWYFYIPTIAVGFFPWSLYLPLAIGNTRFWRRRYWQRQPRSEHLRLFAFFWLFCIFAFFTIAVTKLPSYVLPTMPACAILVAFVWNEPSAATEAKNPGLFWSGLANVILCLGLAVALPFAIPFLSNDPAMPEFGLTLQASGFILQATLHYSILAIALLLAVWGRWWRGLWSINAIAFAAFMLLIVTPVSAIADAQRQLPLRQISQTVIATRQPMEPLIMVGFWKPSLTFYTQGPVIYGHHAGQALVVLGQVIQNPITPNTMLIVGRPDTFAEMGFQPQQYELLRQEGTYQLVRITQAEAIKTLNTNPIAESVNVDKIAIGDFIFFRVG</sequence>
<keyword evidence="4" id="KW-0808">Transferase</keyword>
<evidence type="ECO:0000313" key="11">
    <source>
        <dbReference type="Proteomes" id="UP001232992"/>
    </source>
</evidence>
<evidence type="ECO:0000256" key="8">
    <source>
        <dbReference type="SAM" id="Phobius"/>
    </source>
</evidence>
<feature type="transmembrane region" description="Helical" evidence="8">
    <location>
        <begin position="424"/>
        <end position="445"/>
    </location>
</feature>
<dbReference type="PANTHER" id="PTHR33908">
    <property type="entry name" value="MANNOSYLTRANSFERASE YKCB-RELATED"/>
    <property type="match status" value="1"/>
</dbReference>
<feature type="transmembrane region" description="Helical" evidence="8">
    <location>
        <begin position="381"/>
        <end position="404"/>
    </location>
</feature>
<evidence type="ECO:0000256" key="1">
    <source>
        <dbReference type="ARBA" id="ARBA00004651"/>
    </source>
</evidence>
<dbReference type="RefSeq" id="WP_283758178.1">
    <property type="nucleotide sequence ID" value="NZ_JAQOSQ010000008.1"/>
</dbReference>
<evidence type="ECO:0000256" key="7">
    <source>
        <dbReference type="ARBA" id="ARBA00023136"/>
    </source>
</evidence>
<feature type="transmembrane region" description="Helical" evidence="8">
    <location>
        <begin position="161"/>
        <end position="180"/>
    </location>
</feature>
<evidence type="ECO:0000313" key="10">
    <source>
        <dbReference type="EMBL" id="MDJ1183524.1"/>
    </source>
</evidence>
<dbReference type="Proteomes" id="UP001232992">
    <property type="component" value="Unassembled WGS sequence"/>
</dbReference>
<feature type="transmembrane region" description="Helical" evidence="8">
    <location>
        <begin position="285"/>
        <end position="307"/>
    </location>
</feature>
<name>A0ABT7BWF2_9CYAN</name>
<evidence type="ECO:0000259" key="9">
    <source>
        <dbReference type="Pfam" id="PF13231"/>
    </source>
</evidence>
<dbReference type="InterPro" id="IPR050297">
    <property type="entry name" value="LipidA_mod_glycosyltrf_83"/>
</dbReference>
<feature type="transmembrane region" description="Helical" evidence="8">
    <location>
        <begin position="452"/>
        <end position="475"/>
    </location>
</feature>
<keyword evidence="11" id="KW-1185">Reference proteome</keyword>
<evidence type="ECO:0000256" key="6">
    <source>
        <dbReference type="ARBA" id="ARBA00022989"/>
    </source>
</evidence>
<evidence type="ECO:0000256" key="4">
    <source>
        <dbReference type="ARBA" id="ARBA00022679"/>
    </source>
</evidence>
<accession>A0ABT7BWF2</accession>
<proteinExistence type="predicted"/>
<dbReference type="Pfam" id="PF13231">
    <property type="entry name" value="PMT_2"/>
    <property type="match status" value="1"/>
</dbReference>
<protein>
    <submittedName>
        <fullName evidence="10">Glycosyltransferase family 39 protein</fullName>
    </submittedName>
</protein>
<keyword evidence="5 8" id="KW-0812">Transmembrane</keyword>
<feature type="domain" description="Glycosyltransferase RgtA/B/C/D-like" evidence="9">
    <location>
        <begin position="79"/>
        <end position="251"/>
    </location>
</feature>
<keyword evidence="6 8" id="KW-1133">Transmembrane helix</keyword>
<comment type="subcellular location">
    <subcellularLocation>
        <location evidence="1">Cell membrane</location>
        <topology evidence="1">Multi-pass membrane protein</topology>
    </subcellularLocation>
</comment>
<organism evidence="10 11">
    <name type="scientific">Roseofilum casamattae BLCC-M143</name>
    <dbReference type="NCBI Taxonomy" id="3022442"/>
    <lineage>
        <taxon>Bacteria</taxon>
        <taxon>Bacillati</taxon>
        <taxon>Cyanobacteriota</taxon>
        <taxon>Cyanophyceae</taxon>
        <taxon>Desertifilales</taxon>
        <taxon>Desertifilaceae</taxon>
        <taxon>Roseofilum</taxon>
        <taxon>Roseofilum casamattae</taxon>
    </lineage>
</organism>
<keyword evidence="3" id="KW-0328">Glycosyltransferase</keyword>
<evidence type="ECO:0000256" key="2">
    <source>
        <dbReference type="ARBA" id="ARBA00022475"/>
    </source>
</evidence>
<gene>
    <name evidence="10" type="ORF">PMH09_09955</name>
</gene>